<sequence length="518" mass="59030">MKKQSKAATSSGDVTRKILGRMRLAGNWRIFVILLIVCVIILVTTDNVITRSQVFKEYGMLSLRPAHTVQFHAESQLQTGIHTSSPSSSITSEDLAASSQIRGLFDRELVGQNAKETKTDSDQKQSYNFSSSVKTSAKLESRHDVIMKTQRLQETSTGLTEESKERAGRRKTTTKVGRISSSTLQLNNARTGKTLLQHTPATVTSSALTSPTLTSPAMTSSKSQTLEKDSLLPHWVPLDKNNRHLFVYSAYYDDVDKVSFVRVLASKRGFQSFPVVCIYYNKGDYSHGVGSVRGQCRSYWLERNNYLYRGAYITCPLLSPSHRPYAVSVFIMNSSFTQDRSYTSIRTNILLVTYTSDKLFIENPKPKPLQAEEQNKLQEKSGFKSLKKDTDYQSSKMVDKSKDMDLPEYKPKWNIIKCLPAFHSYKDMMNVIQQVEISRMFGVEHFIFYMTSASVPVRTVLSYYVRRGVAEVYNWTLPLGAKNYRYYDQITCVQDCLFRNLRKSRYILFGDVDEIFTP</sequence>
<feature type="compositionally biased region" description="Low complexity" evidence="9">
    <location>
        <begin position="205"/>
        <end position="217"/>
    </location>
</feature>
<dbReference type="EC" id="2.4.1.-" evidence="8"/>
<feature type="region of interest" description="Disordered" evidence="9">
    <location>
        <begin position="205"/>
        <end position="224"/>
    </location>
</feature>
<evidence type="ECO:0000313" key="10">
    <source>
        <dbReference type="EMBL" id="KAK7476713.1"/>
    </source>
</evidence>
<evidence type="ECO:0000313" key="11">
    <source>
        <dbReference type="Proteomes" id="UP001519460"/>
    </source>
</evidence>
<keyword evidence="11" id="KW-1185">Reference proteome</keyword>
<gene>
    <name evidence="10" type="ORF">BaRGS_00032050</name>
</gene>
<keyword evidence="3 8" id="KW-0328">Glycosyltransferase</keyword>
<protein>
    <recommendedName>
        <fullName evidence="8">Glycosyltransferase family 92 protein</fullName>
        <ecNumber evidence="8">2.4.1.-</ecNumber>
    </recommendedName>
</protein>
<name>A0ABD0JPU6_9CAEN</name>
<keyword evidence="7 8" id="KW-0472">Membrane</keyword>
<evidence type="ECO:0000256" key="9">
    <source>
        <dbReference type="SAM" id="MobiDB-lite"/>
    </source>
</evidence>
<comment type="subcellular location">
    <subcellularLocation>
        <location evidence="1">Membrane</location>
        <topology evidence="1">Single-pass membrane protein</topology>
    </subcellularLocation>
</comment>
<evidence type="ECO:0000256" key="5">
    <source>
        <dbReference type="ARBA" id="ARBA00022692"/>
    </source>
</evidence>
<evidence type="ECO:0000256" key="3">
    <source>
        <dbReference type="ARBA" id="ARBA00022676"/>
    </source>
</evidence>
<dbReference type="InterPro" id="IPR008166">
    <property type="entry name" value="Glyco_transf_92"/>
</dbReference>
<keyword evidence="5 8" id="KW-0812">Transmembrane</keyword>
<comment type="similarity">
    <text evidence="2 8">Belongs to the glycosyltransferase 92 family.</text>
</comment>
<reference evidence="10 11" key="1">
    <citation type="journal article" date="2023" name="Sci. Data">
        <title>Genome assembly of the Korean intertidal mud-creeper Batillaria attramentaria.</title>
        <authorList>
            <person name="Patra A.K."/>
            <person name="Ho P.T."/>
            <person name="Jun S."/>
            <person name="Lee S.J."/>
            <person name="Kim Y."/>
            <person name="Won Y.J."/>
        </authorList>
    </citation>
    <scope>NUCLEOTIDE SEQUENCE [LARGE SCALE GENOMIC DNA]</scope>
    <source>
        <strain evidence="10">Wonlab-2016</strain>
    </source>
</reference>
<evidence type="ECO:0000256" key="6">
    <source>
        <dbReference type="ARBA" id="ARBA00022989"/>
    </source>
</evidence>
<feature type="region of interest" description="Disordered" evidence="9">
    <location>
        <begin position="114"/>
        <end position="179"/>
    </location>
</feature>
<dbReference type="AlphaFoldDB" id="A0ABD0JPU6"/>
<feature type="transmembrane region" description="Helical" evidence="8">
    <location>
        <begin position="26"/>
        <end position="44"/>
    </location>
</feature>
<feature type="compositionally biased region" description="Basic and acidic residues" evidence="9">
    <location>
        <begin position="114"/>
        <end position="123"/>
    </location>
</feature>
<accession>A0ABD0JPU6</accession>
<feature type="compositionally biased region" description="Polar residues" evidence="9">
    <location>
        <begin position="150"/>
        <end position="160"/>
    </location>
</feature>
<dbReference type="GO" id="GO:0016757">
    <property type="term" value="F:glycosyltransferase activity"/>
    <property type="evidence" value="ECO:0007669"/>
    <property type="project" value="UniProtKB-UniRule"/>
</dbReference>
<keyword evidence="6 8" id="KW-1133">Transmembrane helix</keyword>
<proteinExistence type="inferred from homology"/>
<dbReference type="EMBL" id="JACVVK020000368">
    <property type="protein sequence ID" value="KAK7476713.1"/>
    <property type="molecule type" value="Genomic_DNA"/>
</dbReference>
<dbReference type="PANTHER" id="PTHR21461">
    <property type="entry name" value="GLYCOSYLTRANSFERASE FAMILY 92 PROTEIN"/>
    <property type="match status" value="1"/>
</dbReference>
<feature type="compositionally biased region" description="Basic and acidic residues" evidence="9">
    <location>
        <begin position="137"/>
        <end position="146"/>
    </location>
</feature>
<feature type="non-terminal residue" evidence="10">
    <location>
        <position position="518"/>
    </location>
</feature>
<evidence type="ECO:0000256" key="4">
    <source>
        <dbReference type="ARBA" id="ARBA00022679"/>
    </source>
</evidence>
<dbReference type="PANTHER" id="PTHR21461:SF69">
    <property type="entry name" value="GLYCOSYLTRANSFERASE FAMILY 92 PROTEIN"/>
    <property type="match status" value="1"/>
</dbReference>
<feature type="compositionally biased region" description="Polar residues" evidence="9">
    <location>
        <begin position="124"/>
        <end position="135"/>
    </location>
</feature>
<dbReference type="Pfam" id="PF01697">
    <property type="entry name" value="Glyco_transf_92"/>
    <property type="match status" value="1"/>
</dbReference>
<evidence type="ECO:0000256" key="2">
    <source>
        <dbReference type="ARBA" id="ARBA00007647"/>
    </source>
</evidence>
<dbReference type="Proteomes" id="UP001519460">
    <property type="component" value="Unassembled WGS sequence"/>
</dbReference>
<evidence type="ECO:0000256" key="1">
    <source>
        <dbReference type="ARBA" id="ARBA00004167"/>
    </source>
</evidence>
<keyword evidence="4 8" id="KW-0808">Transferase</keyword>
<organism evidence="10 11">
    <name type="scientific">Batillaria attramentaria</name>
    <dbReference type="NCBI Taxonomy" id="370345"/>
    <lineage>
        <taxon>Eukaryota</taxon>
        <taxon>Metazoa</taxon>
        <taxon>Spiralia</taxon>
        <taxon>Lophotrochozoa</taxon>
        <taxon>Mollusca</taxon>
        <taxon>Gastropoda</taxon>
        <taxon>Caenogastropoda</taxon>
        <taxon>Sorbeoconcha</taxon>
        <taxon>Cerithioidea</taxon>
        <taxon>Batillariidae</taxon>
        <taxon>Batillaria</taxon>
    </lineage>
</organism>
<dbReference type="GO" id="GO:0016020">
    <property type="term" value="C:membrane"/>
    <property type="evidence" value="ECO:0007669"/>
    <property type="project" value="UniProtKB-SubCell"/>
</dbReference>
<evidence type="ECO:0000256" key="8">
    <source>
        <dbReference type="RuleBase" id="RU366017"/>
    </source>
</evidence>
<comment type="caution">
    <text evidence="10">The sequence shown here is derived from an EMBL/GenBank/DDBJ whole genome shotgun (WGS) entry which is preliminary data.</text>
</comment>
<evidence type="ECO:0000256" key="7">
    <source>
        <dbReference type="ARBA" id="ARBA00023136"/>
    </source>
</evidence>